<keyword evidence="3" id="KW-1185">Reference proteome</keyword>
<comment type="caution">
    <text evidence="2">The sequence shown here is derived from an EMBL/GenBank/DDBJ whole genome shotgun (WGS) entry which is preliminary data.</text>
</comment>
<sequence length="202" mass="22743">MSCGCMVRLEPQLSNMAEQLPLLINSLQEFLEAIQEFGDLGSFTLVQPRREPNKHHPPSSSYPSAASYPSSGSSGPLISPDILMEVTKSKAAKLFAKLSMIWPHQQQQQKDSTTTTTTRRRRRRSEVEEESPCPMNIMRDAHRELTEVAMLVLELREAVEGSNIQEEEMGQVRVFVEQTIDKVGETLNLVTIMQLEILAMPC</sequence>
<dbReference type="Proteomes" id="UP001286313">
    <property type="component" value="Unassembled WGS sequence"/>
</dbReference>
<gene>
    <name evidence="2" type="ORF">Pcinc_015686</name>
</gene>
<name>A0AAE1KMV5_PETCI</name>
<protein>
    <submittedName>
        <fullName evidence="2">Uncharacterized protein</fullName>
    </submittedName>
</protein>
<reference evidence="2" key="1">
    <citation type="submission" date="2023-10" db="EMBL/GenBank/DDBJ databases">
        <title>Genome assemblies of two species of porcelain crab, Petrolisthes cinctipes and Petrolisthes manimaculis (Anomura: Porcellanidae).</title>
        <authorList>
            <person name="Angst P."/>
        </authorList>
    </citation>
    <scope>NUCLEOTIDE SEQUENCE</scope>
    <source>
        <strain evidence="2">PB745_01</strain>
        <tissue evidence="2">Gill</tissue>
    </source>
</reference>
<dbReference type="EMBL" id="JAWQEG010001398">
    <property type="protein sequence ID" value="KAK3879786.1"/>
    <property type="molecule type" value="Genomic_DNA"/>
</dbReference>
<feature type="region of interest" description="Disordered" evidence="1">
    <location>
        <begin position="105"/>
        <end position="132"/>
    </location>
</feature>
<dbReference type="AlphaFoldDB" id="A0AAE1KMV5"/>
<feature type="compositionally biased region" description="Low complexity" evidence="1">
    <location>
        <begin position="58"/>
        <end position="74"/>
    </location>
</feature>
<feature type="region of interest" description="Disordered" evidence="1">
    <location>
        <begin position="48"/>
        <end position="74"/>
    </location>
</feature>
<organism evidence="2 3">
    <name type="scientific">Petrolisthes cinctipes</name>
    <name type="common">Flat porcelain crab</name>
    <dbReference type="NCBI Taxonomy" id="88211"/>
    <lineage>
        <taxon>Eukaryota</taxon>
        <taxon>Metazoa</taxon>
        <taxon>Ecdysozoa</taxon>
        <taxon>Arthropoda</taxon>
        <taxon>Crustacea</taxon>
        <taxon>Multicrustacea</taxon>
        <taxon>Malacostraca</taxon>
        <taxon>Eumalacostraca</taxon>
        <taxon>Eucarida</taxon>
        <taxon>Decapoda</taxon>
        <taxon>Pleocyemata</taxon>
        <taxon>Anomura</taxon>
        <taxon>Galatheoidea</taxon>
        <taxon>Porcellanidae</taxon>
        <taxon>Petrolisthes</taxon>
    </lineage>
</organism>
<evidence type="ECO:0000313" key="2">
    <source>
        <dbReference type="EMBL" id="KAK3879786.1"/>
    </source>
</evidence>
<evidence type="ECO:0000256" key="1">
    <source>
        <dbReference type="SAM" id="MobiDB-lite"/>
    </source>
</evidence>
<evidence type="ECO:0000313" key="3">
    <source>
        <dbReference type="Proteomes" id="UP001286313"/>
    </source>
</evidence>
<proteinExistence type="predicted"/>
<accession>A0AAE1KMV5</accession>